<evidence type="ECO:0000313" key="7">
    <source>
        <dbReference type="Proteomes" id="UP000182882"/>
    </source>
</evidence>
<evidence type="ECO:0000313" key="6">
    <source>
        <dbReference type="Proteomes" id="UP000181998"/>
    </source>
</evidence>
<dbReference type="Proteomes" id="UP000181998">
    <property type="component" value="Unassembled WGS sequence"/>
</dbReference>
<feature type="transmembrane region" description="Helical" evidence="1">
    <location>
        <begin position="6"/>
        <end position="26"/>
    </location>
</feature>
<sequence length="74" mass="7665">MSGQGSGGNVIAAICSFFIPGLGQLVQGRLLPAFLFFAICGTGYFFAVLIVPAVIGGIFHLWSIIDAARFNGSA</sequence>
<evidence type="ECO:0000313" key="2">
    <source>
        <dbReference type="EMBL" id="PTQ81564.1"/>
    </source>
</evidence>
<reference evidence="3 6" key="2">
    <citation type="submission" date="2016-10" db="EMBL/GenBank/DDBJ databases">
        <authorList>
            <person name="de Groot N.N."/>
        </authorList>
    </citation>
    <scope>NUCLEOTIDE SEQUENCE [LARGE SCALE GENOMIC DNA]</scope>
    <source>
        <strain evidence="3">Nm10</strain>
        <strain evidence="4 6">Nm9</strain>
    </source>
</reference>
<dbReference type="RefSeq" id="WP_062557610.1">
    <property type="nucleotide sequence ID" value="NZ_CP013341.1"/>
</dbReference>
<name>A0A0S3AFW4_9PROT</name>
<reference evidence="2 9" key="4">
    <citation type="submission" date="2018-04" db="EMBL/GenBank/DDBJ databases">
        <title>Active sludge and wastewater microbial communities from Klosterneuburg, Austria.</title>
        <authorList>
            <person name="Wagner M."/>
        </authorList>
    </citation>
    <scope>NUCLEOTIDE SEQUENCE [LARGE SCALE GENOMIC DNA]</scope>
    <source>
        <strain evidence="2 9">Nm4</strain>
    </source>
</reference>
<feature type="transmembrane region" description="Helical" evidence="1">
    <location>
        <begin position="33"/>
        <end position="62"/>
    </location>
</feature>
<dbReference type="KEGG" id="nur:ATY38_00755"/>
<dbReference type="EMBL" id="OCMU01000001">
    <property type="protein sequence ID" value="SOD16474.1"/>
    <property type="molecule type" value="Genomic_DNA"/>
</dbReference>
<evidence type="ECO:0000313" key="4">
    <source>
        <dbReference type="EMBL" id="SEP75223.1"/>
    </source>
</evidence>
<keyword evidence="7" id="KW-1185">Reference proteome</keyword>
<dbReference type="Proteomes" id="UP000219335">
    <property type="component" value="Unassembled WGS sequence"/>
</dbReference>
<proteinExistence type="predicted"/>
<keyword evidence="1" id="KW-0472">Membrane</keyword>
<keyword evidence="1" id="KW-1133">Transmembrane helix</keyword>
<evidence type="ECO:0000313" key="3">
    <source>
        <dbReference type="EMBL" id="SDT84843.1"/>
    </source>
</evidence>
<dbReference type="Proteomes" id="UP000182882">
    <property type="component" value="Unassembled WGS sequence"/>
</dbReference>
<dbReference type="EMBL" id="FNLN01000002">
    <property type="protein sequence ID" value="SDT84843.1"/>
    <property type="molecule type" value="Genomic_DNA"/>
</dbReference>
<evidence type="ECO:0000256" key="1">
    <source>
        <dbReference type="SAM" id="Phobius"/>
    </source>
</evidence>
<keyword evidence="1" id="KW-0812">Transmembrane</keyword>
<dbReference type="Proteomes" id="UP000244110">
    <property type="component" value="Unassembled WGS sequence"/>
</dbReference>
<dbReference type="OrthoDB" id="964739at2"/>
<protein>
    <submittedName>
        <fullName evidence="2">Uncharacterized protein</fullName>
    </submittedName>
</protein>
<accession>A0A0S3AFW4</accession>
<reference evidence="5 8" key="3">
    <citation type="submission" date="2017-09" db="EMBL/GenBank/DDBJ databases">
        <authorList>
            <person name="Ehlers B."/>
            <person name="Leendertz F.H."/>
        </authorList>
    </citation>
    <scope>NUCLEOTIDE SEQUENCE [LARGE SCALE GENOMIC DNA]</scope>
    <source>
        <strain evidence="5 8">Nm42</strain>
    </source>
</reference>
<evidence type="ECO:0000313" key="8">
    <source>
        <dbReference type="Proteomes" id="UP000219335"/>
    </source>
</evidence>
<dbReference type="AlphaFoldDB" id="A0A0S3AFW4"/>
<dbReference type="EMBL" id="FOFX01000003">
    <property type="protein sequence ID" value="SEP75223.1"/>
    <property type="molecule type" value="Genomic_DNA"/>
</dbReference>
<reference evidence="7" key="1">
    <citation type="submission" date="2016-10" db="EMBL/GenBank/DDBJ databases">
        <authorList>
            <person name="Varghese N."/>
            <person name="Submissions S."/>
        </authorList>
    </citation>
    <scope>NUCLEOTIDE SEQUENCE [LARGE SCALE GENOMIC DNA]</scope>
    <source>
        <strain evidence="7">Nm10</strain>
    </source>
</reference>
<dbReference type="EMBL" id="QAOL01000031">
    <property type="protein sequence ID" value="PTQ81564.1"/>
    <property type="molecule type" value="Genomic_DNA"/>
</dbReference>
<evidence type="ECO:0000313" key="5">
    <source>
        <dbReference type="EMBL" id="SOD16474.1"/>
    </source>
</evidence>
<gene>
    <name evidence="2" type="ORF">C8R28_103125</name>
    <name evidence="3" type="ORF">SAMN05216406_102135</name>
    <name evidence="4" type="ORF">SAMN05421510_1003106</name>
    <name evidence="5" type="ORF">SAMN06297164_0554</name>
</gene>
<dbReference type="STRING" id="44577.ATY38_00755"/>
<evidence type="ECO:0000313" key="9">
    <source>
        <dbReference type="Proteomes" id="UP000244110"/>
    </source>
</evidence>
<organism evidence="2 9">
    <name type="scientific">Nitrosomonas ureae</name>
    <dbReference type="NCBI Taxonomy" id="44577"/>
    <lineage>
        <taxon>Bacteria</taxon>
        <taxon>Pseudomonadati</taxon>
        <taxon>Pseudomonadota</taxon>
        <taxon>Betaproteobacteria</taxon>
        <taxon>Nitrosomonadales</taxon>
        <taxon>Nitrosomonadaceae</taxon>
        <taxon>Nitrosomonas</taxon>
    </lineage>
</organism>